<organism evidence="2">
    <name type="scientific">Oryza barthii</name>
    <dbReference type="NCBI Taxonomy" id="65489"/>
    <lineage>
        <taxon>Eukaryota</taxon>
        <taxon>Viridiplantae</taxon>
        <taxon>Streptophyta</taxon>
        <taxon>Embryophyta</taxon>
        <taxon>Tracheophyta</taxon>
        <taxon>Spermatophyta</taxon>
        <taxon>Magnoliopsida</taxon>
        <taxon>Liliopsida</taxon>
        <taxon>Poales</taxon>
        <taxon>Poaceae</taxon>
        <taxon>BOP clade</taxon>
        <taxon>Oryzoideae</taxon>
        <taxon>Oryzeae</taxon>
        <taxon>Oryzinae</taxon>
        <taxon>Oryza</taxon>
    </lineage>
</organism>
<dbReference type="Proteomes" id="UP000026960">
    <property type="component" value="Chromosome 6"/>
</dbReference>
<dbReference type="PaxDb" id="65489-OBART06G14460.1"/>
<feature type="region of interest" description="Disordered" evidence="1">
    <location>
        <begin position="88"/>
        <end position="114"/>
    </location>
</feature>
<proteinExistence type="predicted"/>
<evidence type="ECO:0000313" key="2">
    <source>
        <dbReference type="EnsemblPlants" id="OBART06G14460.1"/>
    </source>
</evidence>
<evidence type="ECO:0000313" key="3">
    <source>
        <dbReference type="Proteomes" id="UP000026960"/>
    </source>
</evidence>
<reference evidence="2" key="2">
    <citation type="submission" date="2015-03" db="UniProtKB">
        <authorList>
            <consortium name="EnsemblPlants"/>
        </authorList>
    </citation>
    <scope>IDENTIFICATION</scope>
</reference>
<dbReference type="AlphaFoldDB" id="A0A0D3GGH4"/>
<dbReference type="HOGENOM" id="CLU_1597009_0_0_1"/>
<evidence type="ECO:0000256" key="1">
    <source>
        <dbReference type="SAM" id="MobiDB-lite"/>
    </source>
</evidence>
<sequence length="167" mass="17664">MAPVVEMAGFGQRGTGFAIYRVQRLRSRGWRRAGGGGDAGDGGLEQEAAAAMASVVPANFGEGGSHGEHQWSKGSTVVAATRPGAAWSSGVPCNRRRPNRAATPGGGAGGTPALDWMGNERGKGVLSMENPFLPSISEDLQRMRRILKLCEWRKIRVSGIFTPVMTI</sequence>
<protein>
    <submittedName>
        <fullName evidence="2">Uncharacterized protein</fullName>
    </submittedName>
</protein>
<accession>A0A0D3GGH4</accession>
<keyword evidence="3" id="KW-1185">Reference proteome</keyword>
<reference evidence="2" key="1">
    <citation type="journal article" date="2009" name="Rice">
        <title>De Novo Next Generation Sequencing of Plant Genomes.</title>
        <authorList>
            <person name="Rounsley S."/>
            <person name="Marri P.R."/>
            <person name="Yu Y."/>
            <person name="He R."/>
            <person name="Sisneros N."/>
            <person name="Goicoechea J.L."/>
            <person name="Lee S.J."/>
            <person name="Angelova A."/>
            <person name="Kudrna D."/>
            <person name="Luo M."/>
            <person name="Affourtit J."/>
            <person name="Desany B."/>
            <person name="Knight J."/>
            <person name="Niazi F."/>
            <person name="Egholm M."/>
            <person name="Wing R.A."/>
        </authorList>
    </citation>
    <scope>NUCLEOTIDE SEQUENCE [LARGE SCALE GENOMIC DNA]</scope>
    <source>
        <strain evidence="2">cv. IRGC 105608</strain>
    </source>
</reference>
<dbReference type="Gramene" id="OBART06G14460.1">
    <property type="protein sequence ID" value="OBART06G14460.1"/>
    <property type="gene ID" value="OBART06G14460"/>
</dbReference>
<dbReference type="EnsemblPlants" id="OBART06G14460.1">
    <property type="protein sequence ID" value="OBART06G14460.1"/>
    <property type="gene ID" value="OBART06G14460"/>
</dbReference>
<name>A0A0D3GGH4_9ORYZ</name>